<feature type="transmembrane region" description="Helical" evidence="1">
    <location>
        <begin position="58"/>
        <end position="77"/>
    </location>
</feature>
<evidence type="ECO:0000313" key="3">
    <source>
        <dbReference type="Proteomes" id="UP000219050"/>
    </source>
</evidence>
<feature type="transmembrane region" description="Helical" evidence="1">
    <location>
        <begin position="33"/>
        <end position="52"/>
    </location>
</feature>
<dbReference type="RefSeq" id="WP_097372780.1">
    <property type="nucleotide sequence ID" value="NZ_CP021404.1"/>
</dbReference>
<keyword evidence="1" id="KW-0472">Membrane</keyword>
<gene>
    <name evidence="2" type="ORF">CBW24_04240</name>
</gene>
<keyword evidence="1" id="KW-0812">Transmembrane</keyword>
<dbReference type="EMBL" id="CP021404">
    <property type="protein sequence ID" value="ATI41288.1"/>
    <property type="molecule type" value="Genomic_DNA"/>
</dbReference>
<protein>
    <submittedName>
        <fullName evidence="2">Uncharacterized protein</fullName>
    </submittedName>
</protein>
<evidence type="ECO:0000256" key="1">
    <source>
        <dbReference type="SAM" id="Phobius"/>
    </source>
</evidence>
<reference evidence="2 3" key="1">
    <citation type="submission" date="2017-05" db="EMBL/GenBank/DDBJ databases">
        <title>Comparative genomic and metabolic analysis of manganese-oxidizing mechanisms in Celeribater manganoxidans DY25T: its adaption to the environment of polymetallic nodule.</title>
        <authorList>
            <person name="Wang X."/>
        </authorList>
    </citation>
    <scope>NUCLEOTIDE SEQUENCE [LARGE SCALE GENOMIC DNA]</scope>
    <source>
        <strain evidence="2 3">DY25</strain>
    </source>
</reference>
<keyword evidence="1" id="KW-1133">Transmembrane helix</keyword>
<dbReference type="Proteomes" id="UP000219050">
    <property type="component" value="Chromosome"/>
</dbReference>
<accession>A0A291LXQ0</accession>
<proteinExistence type="predicted"/>
<name>A0A291LXQ0_9RHOB</name>
<dbReference type="AlphaFoldDB" id="A0A291LXQ0"/>
<dbReference type="OrthoDB" id="7862519at2"/>
<dbReference type="KEGG" id="cmag:CBW24_04240"/>
<sequence>MTPDDIPQSGLGTGPVTRPVLAEARASGPRRGLALAVLVALGAMLLWLGLTLPEGGAVARLGLMLGGGVALTGAEAMRRATRYALILTDRALLEVDADGQPGRVLATLDGIAAVERGTFAMKPSNGFLLRLEQPAGRVWAPGLWWRMGRRIGVGGVLSAPQTKAMAQIIEFRLAGGDPRD</sequence>
<evidence type="ECO:0000313" key="2">
    <source>
        <dbReference type="EMBL" id="ATI41288.1"/>
    </source>
</evidence>
<keyword evidence="3" id="KW-1185">Reference proteome</keyword>
<organism evidence="2 3">
    <name type="scientific">Pacificitalea manganoxidans</name>
    <dbReference type="NCBI Taxonomy" id="1411902"/>
    <lineage>
        <taxon>Bacteria</taxon>
        <taxon>Pseudomonadati</taxon>
        <taxon>Pseudomonadota</taxon>
        <taxon>Alphaproteobacteria</taxon>
        <taxon>Rhodobacterales</taxon>
        <taxon>Paracoccaceae</taxon>
        <taxon>Pacificitalea</taxon>
    </lineage>
</organism>